<keyword evidence="3" id="KW-1185">Reference proteome</keyword>
<feature type="transmembrane region" description="Helical" evidence="1">
    <location>
        <begin position="36"/>
        <end position="54"/>
    </location>
</feature>
<keyword evidence="1" id="KW-0812">Transmembrane</keyword>
<feature type="transmembrane region" description="Helical" evidence="1">
    <location>
        <begin position="66"/>
        <end position="82"/>
    </location>
</feature>
<feature type="transmembrane region" description="Helical" evidence="1">
    <location>
        <begin position="9"/>
        <end position="30"/>
    </location>
</feature>
<gene>
    <name evidence="2" type="ORF">SAMN02745199_0662</name>
</gene>
<organism evidence="2 3">
    <name type="scientific">Thermosipho atlanticus DSM 15807</name>
    <dbReference type="NCBI Taxonomy" id="1123380"/>
    <lineage>
        <taxon>Bacteria</taxon>
        <taxon>Thermotogati</taxon>
        <taxon>Thermotogota</taxon>
        <taxon>Thermotogae</taxon>
        <taxon>Thermotogales</taxon>
        <taxon>Fervidobacteriaceae</taxon>
        <taxon>Thermosipho</taxon>
    </lineage>
</organism>
<name>A0A1M5RWQ1_9BACT</name>
<protein>
    <submittedName>
        <fullName evidence="2">Uncharacterized protein</fullName>
    </submittedName>
</protein>
<dbReference type="AlphaFoldDB" id="A0A1M5RWQ1"/>
<proteinExistence type="predicted"/>
<dbReference type="EMBL" id="FQXN01000002">
    <property type="protein sequence ID" value="SHH30609.1"/>
    <property type="molecule type" value="Genomic_DNA"/>
</dbReference>
<dbReference type="Proteomes" id="UP000242592">
    <property type="component" value="Unassembled WGS sequence"/>
</dbReference>
<keyword evidence="1" id="KW-0472">Membrane</keyword>
<evidence type="ECO:0000256" key="1">
    <source>
        <dbReference type="SAM" id="Phobius"/>
    </source>
</evidence>
<feature type="transmembrane region" description="Helical" evidence="1">
    <location>
        <begin position="88"/>
        <end position="105"/>
    </location>
</feature>
<reference evidence="3" key="1">
    <citation type="submission" date="2016-11" db="EMBL/GenBank/DDBJ databases">
        <authorList>
            <person name="Varghese N."/>
            <person name="Submissions S."/>
        </authorList>
    </citation>
    <scope>NUCLEOTIDE SEQUENCE [LARGE SCALE GENOMIC DNA]</scope>
    <source>
        <strain evidence="3">DSM 15807</strain>
    </source>
</reference>
<evidence type="ECO:0000313" key="2">
    <source>
        <dbReference type="EMBL" id="SHH30609.1"/>
    </source>
</evidence>
<sequence>MRKNDLKFFIFIFSLLIYTLLSKILSVYLITLGRFYLSYFFIYFLLLSLFASVKGKIFLFDEIYRFWVYAFAPILVYIFFNLNVITPFYISGNFAYFICFLFSNFYNSNFKERKFIILFRTLGFFFFILGVSLNWKIF</sequence>
<dbReference type="STRING" id="1123380.SAMN02745199_0662"/>
<evidence type="ECO:0000313" key="3">
    <source>
        <dbReference type="Proteomes" id="UP000242592"/>
    </source>
</evidence>
<feature type="transmembrane region" description="Helical" evidence="1">
    <location>
        <begin position="117"/>
        <end position="135"/>
    </location>
</feature>
<keyword evidence="1" id="KW-1133">Transmembrane helix</keyword>
<accession>A0A1M5RWQ1</accession>